<feature type="transmembrane region" description="Helical" evidence="11">
    <location>
        <begin position="177"/>
        <end position="197"/>
    </location>
</feature>
<evidence type="ECO:0000313" key="14">
    <source>
        <dbReference type="Proteomes" id="UP000194003"/>
    </source>
</evidence>
<evidence type="ECO:0000256" key="2">
    <source>
        <dbReference type="ARBA" id="ARBA00004141"/>
    </source>
</evidence>
<comment type="pathway">
    <text evidence="11">Cofactor biosynthesis; ubiquinone biosynthesis.</text>
</comment>
<keyword evidence="9 11" id="KW-1133">Transmembrane helix</keyword>
<dbReference type="PANTHER" id="PTHR11048:SF28">
    <property type="entry name" value="4-HYDROXYBENZOATE POLYPRENYLTRANSFERASE, MITOCHONDRIAL"/>
    <property type="match status" value="1"/>
</dbReference>
<dbReference type="GO" id="GO:0006744">
    <property type="term" value="P:ubiquinone biosynthetic process"/>
    <property type="evidence" value="ECO:0007669"/>
    <property type="project" value="UniProtKB-UniRule"/>
</dbReference>
<keyword evidence="6 11" id="KW-0808">Transferase</keyword>
<reference evidence="13 14" key="1">
    <citation type="journal article" date="2016" name="BMC Genomics">
        <title>Combined genomic and structural analyses of a cultured magnetotactic bacterium reveals its niche adaptation to a dynamic environment.</title>
        <authorList>
            <person name="Araujo A.C."/>
            <person name="Morillo V."/>
            <person name="Cypriano J."/>
            <person name="Teixeira L.C."/>
            <person name="Leao P."/>
            <person name="Lyra S."/>
            <person name="Almeida L.G."/>
            <person name="Bazylinski D.A."/>
            <person name="Vasconcellos A.T."/>
            <person name="Abreu F."/>
            <person name="Lins U."/>
        </authorList>
    </citation>
    <scope>NUCLEOTIDE SEQUENCE [LARGE SCALE GENOMIC DNA]</scope>
    <source>
        <strain evidence="13 14">IT-1</strain>
    </source>
</reference>
<dbReference type="RefSeq" id="WP_085442621.1">
    <property type="nucleotide sequence ID" value="NZ_LVJN01000020.1"/>
</dbReference>
<comment type="cofactor">
    <cofactor evidence="1 11">
        <name>Mg(2+)</name>
        <dbReference type="ChEBI" id="CHEBI:18420"/>
    </cofactor>
</comment>
<dbReference type="HAMAP" id="MF_01635">
    <property type="entry name" value="UbiA"/>
    <property type="match status" value="1"/>
</dbReference>
<evidence type="ECO:0000256" key="9">
    <source>
        <dbReference type="ARBA" id="ARBA00022989"/>
    </source>
</evidence>
<evidence type="ECO:0000256" key="7">
    <source>
        <dbReference type="ARBA" id="ARBA00022688"/>
    </source>
</evidence>
<evidence type="ECO:0000313" key="13">
    <source>
        <dbReference type="EMBL" id="OSM01378.1"/>
    </source>
</evidence>
<dbReference type="InterPro" id="IPR000537">
    <property type="entry name" value="UbiA_prenyltransferase"/>
</dbReference>
<keyword evidence="11" id="KW-0460">Magnesium</keyword>
<gene>
    <name evidence="11" type="primary">ubiA</name>
    <name evidence="13" type="ORF">MAIT1_01316</name>
</gene>
<dbReference type="NCBIfam" id="TIGR01474">
    <property type="entry name" value="ubiA_proteo"/>
    <property type="match status" value="1"/>
</dbReference>
<dbReference type="FunFam" id="1.10.357.140:FF:000008">
    <property type="entry name" value="4-hydroxybenzoate octaprenyltransferase"/>
    <property type="match status" value="1"/>
</dbReference>
<dbReference type="STRING" id="1434232.MAIT1_01316"/>
<evidence type="ECO:0000256" key="1">
    <source>
        <dbReference type="ARBA" id="ARBA00001946"/>
    </source>
</evidence>
<comment type="subcellular location">
    <subcellularLocation>
        <location evidence="11">Cell inner membrane</location>
        <topology evidence="11">Multi-pass membrane protein</topology>
    </subcellularLocation>
    <subcellularLocation>
        <location evidence="2">Membrane</location>
        <topology evidence="2">Multi-pass membrane protein</topology>
    </subcellularLocation>
</comment>
<feature type="transmembrane region" description="Helical" evidence="11">
    <location>
        <begin position="123"/>
        <end position="139"/>
    </location>
</feature>
<feature type="transmembrane region" description="Helical" evidence="11">
    <location>
        <begin position="217"/>
        <end position="236"/>
    </location>
</feature>
<comment type="similarity">
    <text evidence="3 11">Belongs to the UbiA prenyltransferase family.</text>
</comment>
<proteinExistence type="inferred from homology"/>
<dbReference type="GO" id="GO:0008412">
    <property type="term" value="F:4-hydroxybenzoate polyprenyltransferase activity"/>
    <property type="evidence" value="ECO:0007669"/>
    <property type="project" value="UniProtKB-UniRule"/>
</dbReference>
<dbReference type="GO" id="GO:0005886">
    <property type="term" value="C:plasma membrane"/>
    <property type="evidence" value="ECO:0007669"/>
    <property type="project" value="UniProtKB-SubCell"/>
</dbReference>
<evidence type="ECO:0000256" key="12">
    <source>
        <dbReference type="NCBIfam" id="TIGR01474"/>
    </source>
</evidence>
<dbReference type="FunFam" id="1.20.120.1780:FF:000001">
    <property type="entry name" value="4-hydroxybenzoate octaprenyltransferase"/>
    <property type="match status" value="1"/>
</dbReference>
<evidence type="ECO:0000256" key="3">
    <source>
        <dbReference type="ARBA" id="ARBA00005985"/>
    </source>
</evidence>
<dbReference type="EMBL" id="LVJN01000020">
    <property type="protein sequence ID" value="OSM01378.1"/>
    <property type="molecule type" value="Genomic_DNA"/>
</dbReference>
<feature type="transmembrane region" description="Helical" evidence="11">
    <location>
        <begin position="242"/>
        <end position="259"/>
    </location>
</feature>
<dbReference type="PANTHER" id="PTHR11048">
    <property type="entry name" value="PRENYLTRANSFERASES"/>
    <property type="match status" value="1"/>
</dbReference>
<feature type="transmembrane region" description="Helical" evidence="11">
    <location>
        <begin position="271"/>
        <end position="294"/>
    </location>
</feature>
<keyword evidence="4 11" id="KW-1003">Cell membrane</keyword>
<sequence>MWNIAQTVDAIPFPLLRESLRLMRVDKPIGTWLVFWPALWGVAAASFPAQPDWLLMAVFGIGAFVMRSAGCVINDIADRDFDPHVERTKQRPLAAGRISMRAAVGLLILLLVIALFLAFQLNWLALQLSVGGALLALTYPFTKRIIHTPQLYLGAAFGWAVIMAWAATAGAVTLDAWILFASILTWATGYDTLYGMVDREDDLKIGVKSTAIFFGRFDLAAVAGFYALTLLLWALFGWRLGFGWSYGIAWLGCAAHMALQIVRCRKRERDTLFNAFLSNSQLGLPLLLGILLAAY</sequence>
<feature type="transmembrane region" description="Helical" evidence="11">
    <location>
        <begin position="29"/>
        <end position="47"/>
    </location>
</feature>
<dbReference type="UniPathway" id="UPA00232"/>
<protein>
    <recommendedName>
        <fullName evidence="11 12">4-hydroxybenzoate octaprenyltransferase</fullName>
        <ecNumber evidence="11 12">2.5.1.39</ecNumber>
    </recommendedName>
    <alternativeName>
        <fullName evidence="11">4-HB polyprenyltransferase</fullName>
    </alternativeName>
</protein>
<feature type="transmembrane region" description="Helical" evidence="11">
    <location>
        <begin position="53"/>
        <end position="77"/>
    </location>
</feature>
<comment type="catalytic activity">
    <reaction evidence="11">
        <text>all-trans-octaprenyl diphosphate + 4-hydroxybenzoate = 4-hydroxy-3-(all-trans-octaprenyl)benzoate + diphosphate</text>
        <dbReference type="Rhea" id="RHEA:27782"/>
        <dbReference type="ChEBI" id="CHEBI:1617"/>
        <dbReference type="ChEBI" id="CHEBI:17879"/>
        <dbReference type="ChEBI" id="CHEBI:33019"/>
        <dbReference type="ChEBI" id="CHEBI:57711"/>
        <dbReference type="EC" id="2.5.1.39"/>
    </reaction>
</comment>
<dbReference type="EC" id="2.5.1.39" evidence="11 12"/>
<evidence type="ECO:0000256" key="5">
    <source>
        <dbReference type="ARBA" id="ARBA00022519"/>
    </source>
</evidence>
<dbReference type="InterPro" id="IPR039653">
    <property type="entry name" value="Prenyltransferase"/>
</dbReference>
<keyword evidence="10 11" id="KW-0472">Membrane</keyword>
<dbReference type="InterPro" id="IPR006370">
    <property type="entry name" value="HB_polyprenyltransferase-like"/>
</dbReference>
<dbReference type="Proteomes" id="UP000194003">
    <property type="component" value="Unassembled WGS sequence"/>
</dbReference>
<feature type="transmembrane region" description="Helical" evidence="11">
    <location>
        <begin position="151"/>
        <end position="171"/>
    </location>
</feature>
<comment type="function">
    <text evidence="11">Catalyzes the prenylation of para-hydroxybenzoate (PHB) with an all-trans polyprenyl group. Mediates the second step in the final reaction sequence of ubiquinone-8 (UQ-8) biosynthesis, which is the condensation of the polyisoprenoid side chain with PHB, generating the first membrane-bound Q intermediate 3-octaprenyl-4-hydroxybenzoate.</text>
</comment>
<keyword evidence="7 11" id="KW-0831">Ubiquinone biosynthesis</keyword>
<accession>A0A1Y2K026</accession>
<dbReference type="Gene3D" id="1.10.357.140">
    <property type="entry name" value="UbiA prenyltransferase"/>
    <property type="match status" value="1"/>
</dbReference>
<dbReference type="OrthoDB" id="9782418at2"/>
<keyword evidence="14" id="KW-1185">Reference proteome</keyword>
<evidence type="ECO:0000256" key="6">
    <source>
        <dbReference type="ARBA" id="ARBA00022679"/>
    </source>
</evidence>
<evidence type="ECO:0000256" key="11">
    <source>
        <dbReference type="HAMAP-Rule" id="MF_01635"/>
    </source>
</evidence>
<feature type="transmembrane region" description="Helical" evidence="11">
    <location>
        <begin position="98"/>
        <end position="117"/>
    </location>
</feature>
<dbReference type="InterPro" id="IPR044878">
    <property type="entry name" value="UbiA_sf"/>
</dbReference>
<organism evidence="13 14">
    <name type="scientific">Magnetofaba australis IT-1</name>
    <dbReference type="NCBI Taxonomy" id="1434232"/>
    <lineage>
        <taxon>Bacteria</taxon>
        <taxon>Pseudomonadati</taxon>
        <taxon>Pseudomonadota</taxon>
        <taxon>Magnetococcia</taxon>
        <taxon>Magnetococcales</taxon>
        <taxon>Magnetococcaceae</taxon>
        <taxon>Magnetofaba</taxon>
    </lineage>
</organism>
<name>A0A1Y2K026_9PROT</name>
<dbReference type="Pfam" id="PF01040">
    <property type="entry name" value="UbiA"/>
    <property type="match status" value="1"/>
</dbReference>
<dbReference type="Gene3D" id="1.20.120.1780">
    <property type="entry name" value="UbiA prenyltransferase"/>
    <property type="match status" value="1"/>
</dbReference>
<dbReference type="AlphaFoldDB" id="A0A1Y2K026"/>
<comment type="caution">
    <text evidence="13">The sequence shown here is derived from an EMBL/GenBank/DDBJ whole genome shotgun (WGS) entry which is preliminary data.</text>
</comment>
<keyword evidence="8 11" id="KW-0812">Transmembrane</keyword>
<dbReference type="InterPro" id="IPR030470">
    <property type="entry name" value="UbiA_prenylTrfase_CS"/>
</dbReference>
<evidence type="ECO:0000256" key="4">
    <source>
        <dbReference type="ARBA" id="ARBA00022475"/>
    </source>
</evidence>
<evidence type="ECO:0000256" key="8">
    <source>
        <dbReference type="ARBA" id="ARBA00022692"/>
    </source>
</evidence>
<dbReference type="CDD" id="cd13959">
    <property type="entry name" value="PT_UbiA_COQ2"/>
    <property type="match status" value="1"/>
</dbReference>
<keyword evidence="5 11" id="KW-0997">Cell inner membrane</keyword>
<evidence type="ECO:0000256" key="10">
    <source>
        <dbReference type="ARBA" id="ARBA00023136"/>
    </source>
</evidence>
<dbReference type="PROSITE" id="PS00943">
    <property type="entry name" value="UBIA"/>
    <property type="match status" value="1"/>
</dbReference>